<feature type="domain" description="Class II aldolase/adducin N-terminal" evidence="3">
    <location>
        <begin position="8"/>
        <end position="185"/>
    </location>
</feature>
<dbReference type="InterPro" id="IPR001303">
    <property type="entry name" value="Aldolase_II/adducin_N"/>
</dbReference>
<dbReference type="GO" id="GO:0046872">
    <property type="term" value="F:metal ion binding"/>
    <property type="evidence" value="ECO:0007669"/>
    <property type="project" value="UniProtKB-KW"/>
</dbReference>
<dbReference type="SMART" id="SM01007">
    <property type="entry name" value="Aldolase_II"/>
    <property type="match status" value="1"/>
</dbReference>
<dbReference type="GO" id="GO:0019323">
    <property type="term" value="P:pentose catabolic process"/>
    <property type="evidence" value="ECO:0007669"/>
    <property type="project" value="TreeGrafter"/>
</dbReference>
<dbReference type="PANTHER" id="PTHR22789:SF0">
    <property type="entry name" value="3-OXO-TETRONATE 4-PHOSPHATE DECARBOXYLASE-RELATED"/>
    <property type="match status" value="1"/>
</dbReference>
<dbReference type="Proteomes" id="UP000261212">
    <property type="component" value="Unassembled WGS sequence"/>
</dbReference>
<dbReference type="Gene3D" id="3.40.225.10">
    <property type="entry name" value="Class II aldolase/adducin N-terminal domain"/>
    <property type="match status" value="1"/>
</dbReference>
<dbReference type="GO" id="GO:0005829">
    <property type="term" value="C:cytosol"/>
    <property type="evidence" value="ECO:0007669"/>
    <property type="project" value="TreeGrafter"/>
</dbReference>
<dbReference type="InterPro" id="IPR036409">
    <property type="entry name" value="Aldolase_II/adducin_N_sf"/>
</dbReference>
<organism evidence="4 5">
    <name type="scientific">Anaerofustis stercorihominis</name>
    <dbReference type="NCBI Taxonomy" id="214853"/>
    <lineage>
        <taxon>Bacteria</taxon>
        <taxon>Bacillati</taxon>
        <taxon>Bacillota</taxon>
        <taxon>Clostridia</taxon>
        <taxon>Eubacteriales</taxon>
        <taxon>Eubacteriaceae</taxon>
        <taxon>Anaerofustis</taxon>
    </lineage>
</organism>
<gene>
    <name evidence="4" type="ORF">DW687_04050</name>
</gene>
<evidence type="ECO:0000256" key="2">
    <source>
        <dbReference type="ARBA" id="ARBA00023239"/>
    </source>
</evidence>
<evidence type="ECO:0000256" key="1">
    <source>
        <dbReference type="ARBA" id="ARBA00022723"/>
    </source>
</evidence>
<dbReference type="GO" id="GO:0016832">
    <property type="term" value="F:aldehyde-lyase activity"/>
    <property type="evidence" value="ECO:0007669"/>
    <property type="project" value="TreeGrafter"/>
</dbReference>
<evidence type="ECO:0000259" key="3">
    <source>
        <dbReference type="SMART" id="SM01007"/>
    </source>
</evidence>
<evidence type="ECO:0000313" key="5">
    <source>
        <dbReference type="Proteomes" id="UP000261212"/>
    </source>
</evidence>
<dbReference type="EMBL" id="QUSM01000002">
    <property type="protein sequence ID" value="RGD75506.1"/>
    <property type="molecule type" value="Genomic_DNA"/>
</dbReference>
<proteinExistence type="predicted"/>
<dbReference type="SUPFAM" id="SSF53639">
    <property type="entry name" value="AraD/HMP-PK domain-like"/>
    <property type="match status" value="1"/>
</dbReference>
<keyword evidence="1" id="KW-0479">Metal-binding</keyword>
<protein>
    <submittedName>
        <fullName evidence="4">Class II aldolase/adducin family protein</fullName>
    </submittedName>
</protein>
<reference evidence="4 5" key="1">
    <citation type="submission" date="2018-08" db="EMBL/GenBank/DDBJ databases">
        <title>A genome reference for cultivated species of the human gut microbiota.</title>
        <authorList>
            <person name="Zou Y."/>
            <person name="Xue W."/>
            <person name="Luo G."/>
        </authorList>
    </citation>
    <scope>NUCLEOTIDE SEQUENCE [LARGE SCALE GENOMIC DNA]</scope>
    <source>
        <strain evidence="4 5">AM25-6</strain>
    </source>
</reference>
<dbReference type="InterPro" id="IPR050197">
    <property type="entry name" value="Aldolase_class_II_sugar_metab"/>
</dbReference>
<comment type="caution">
    <text evidence="4">The sequence shown here is derived from an EMBL/GenBank/DDBJ whole genome shotgun (WGS) entry which is preliminary data.</text>
</comment>
<dbReference type="PANTHER" id="PTHR22789">
    <property type="entry name" value="FUCULOSE PHOSPHATE ALDOLASE"/>
    <property type="match status" value="1"/>
</dbReference>
<accession>A0A3E3E2F0</accession>
<sequence length="214" mass="23202">MKYKDIREQVLKAILEATKLGLIHGTSGNISVRDKNENVVAITPSNLAYDTMTVEDIAIVDINGNQLEGKYKPSSETPMHTAVMRMREDVNAVVHTHSKYAIVMSMRGEPLLRATVPSNMYYPIKTTTEFFPPGSEGLAKTAVEAIGKDGDVTLLKNHGLLATGADIDSAMTCAIYTEECAEIGYLAALAGFNDFISEEDSLFIRNIAKGGNAV</sequence>
<dbReference type="AlphaFoldDB" id="A0A3E3E2F0"/>
<name>A0A3E3E2F0_9FIRM</name>
<keyword evidence="2" id="KW-0456">Lyase</keyword>
<dbReference type="Pfam" id="PF00596">
    <property type="entry name" value="Aldolase_II"/>
    <property type="match status" value="1"/>
</dbReference>
<dbReference type="RefSeq" id="WP_117531738.1">
    <property type="nucleotide sequence ID" value="NZ_QUSM01000002.1"/>
</dbReference>
<evidence type="ECO:0000313" key="4">
    <source>
        <dbReference type="EMBL" id="RGD75506.1"/>
    </source>
</evidence>